<dbReference type="Proteomes" id="UP001497535">
    <property type="component" value="Unassembled WGS sequence"/>
</dbReference>
<comment type="caution">
    <text evidence="1">The sequence shown here is derived from an EMBL/GenBank/DDBJ whole genome shotgun (WGS) entry which is preliminary data.</text>
</comment>
<sequence length="136" mass="15732">MQNSKYQLTLPDYLLAFWDDFERQRDNIRSVAISNKKRNRKYIIKEELVASTLNEASYETDQAILNTLDMLSHHVQGYVNGLHFDVKSERTSMCSFVNENFVVEDETKNIINNSNDNYVIFDTSGSVPSTSNTNYC</sequence>
<evidence type="ECO:0000313" key="2">
    <source>
        <dbReference type="Proteomes" id="UP001497535"/>
    </source>
</evidence>
<proteinExistence type="predicted"/>
<organism evidence="1 2">
    <name type="scientific">Meloidogyne enterolobii</name>
    <name type="common">Root-knot nematode worm</name>
    <name type="synonym">Meloidogyne mayaguensis</name>
    <dbReference type="NCBI Taxonomy" id="390850"/>
    <lineage>
        <taxon>Eukaryota</taxon>
        <taxon>Metazoa</taxon>
        <taxon>Ecdysozoa</taxon>
        <taxon>Nematoda</taxon>
        <taxon>Chromadorea</taxon>
        <taxon>Rhabditida</taxon>
        <taxon>Tylenchina</taxon>
        <taxon>Tylenchomorpha</taxon>
        <taxon>Tylenchoidea</taxon>
        <taxon>Meloidogynidae</taxon>
        <taxon>Meloidogyninae</taxon>
        <taxon>Meloidogyne</taxon>
    </lineage>
</organism>
<accession>A0ACB0XZX8</accession>
<name>A0ACB0XZX8_MELEN</name>
<dbReference type="EMBL" id="CAVMJV010000004">
    <property type="protein sequence ID" value="CAK5024871.1"/>
    <property type="molecule type" value="Genomic_DNA"/>
</dbReference>
<reference evidence="1" key="1">
    <citation type="submission" date="2023-11" db="EMBL/GenBank/DDBJ databases">
        <authorList>
            <person name="Poullet M."/>
        </authorList>
    </citation>
    <scope>NUCLEOTIDE SEQUENCE</scope>
    <source>
        <strain evidence="1">E1834</strain>
    </source>
</reference>
<evidence type="ECO:0000313" key="1">
    <source>
        <dbReference type="EMBL" id="CAK5024871.1"/>
    </source>
</evidence>
<protein>
    <submittedName>
        <fullName evidence="1">Uncharacterized protein</fullName>
    </submittedName>
</protein>
<keyword evidence="2" id="KW-1185">Reference proteome</keyword>
<gene>
    <name evidence="1" type="ORF">MENTE1834_LOCUS5630</name>
</gene>